<dbReference type="Pfam" id="PF00106">
    <property type="entry name" value="adh_short"/>
    <property type="match status" value="1"/>
</dbReference>
<dbReference type="InterPro" id="IPR036291">
    <property type="entry name" value="NAD(P)-bd_dom_sf"/>
</dbReference>
<sequence length="306" mass="33642">MYMDPEPYFPPPSPSLTRWWSKETTAVVTGGNKGIGFAVVKCLAELGLNVVLTARDTQKGETALEALKRQDLAGHVHFLLLDVSDPISITTFASSFHAKFGPTLDILVNNAGVSFNGLEENSVEHAETVIKTNFYGPKMLIEALLPLFRCSSSSITRILNVSSRLGSLNKMRNAEMRAMLEREDLMEEEMDGMVNMFLKDVKNGTWESKGWPSYWTDYAVSKLALNAYSMVLAKRYSYNGSGLSVNCFCPGFTQTTMTNGKGTHTADHAASFVASLALLPPHQLPTGKFFSIGKKTKPLLHTSSKL</sequence>
<organism evidence="5 6">
    <name type="scientific">Lupinus angustifolius</name>
    <name type="common">Narrow-leaved blue lupine</name>
    <dbReference type="NCBI Taxonomy" id="3871"/>
    <lineage>
        <taxon>Eukaryota</taxon>
        <taxon>Viridiplantae</taxon>
        <taxon>Streptophyta</taxon>
        <taxon>Embryophyta</taxon>
        <taxon>Tracheophyta</taxon>
        <taxon>Spermatophyta</taxon>
        <taxon>Magnoliopsida</taxon>
        <taxon>eudicotyledons</taxon>
        <taxon>Gunneridae</taxon>
        <taxon>Pentapetalae</taxon>
        <taxon>rosids</taxon>
        <taxon>fabids</taxon>
        <taxon>Fabales</taxon>
        <taxon>Fabaceae</taxon>
        <taxon>Papilionoideae</taxon>
        <taxon>50 kb inversion clade</taxon>
        <taxon>genistoids sensu lato</taxon>
        <taxon>core genistoids</taxon>
        <taxon>Genisteae</taxon>
        <taxon>Lupinus</taxon>
    </lineage>
</organism>
<dbReference type="AlphaFoldDB" id="A0A4P1RG53"/>
<dbReference type="Gene3D" id="3.40.50.720">
    <property type="entry name" value="NAD(P)-binding Rossmann-like Domain"/>
    <property type="match status" value="1"/>
</dbReference>
<dbReference type="GO" id="GO:0016020">
    <property type="term" value="C:membrane"/>
    <property type="evidence" value="ECO:0007669"/>
    <property type="project" value="TreeGrafter"/>
</dbReference>
<keyword evidence="2" id="KW-0521">NADP</keyword>
<reference evidence="5 6" key="1">
    <citation type="journal article" date="2017" name="Plant Biotechnol. J.">
        <title>A comprehensive draft genome sequence for lupin (Lupinus angustifolius), an emerging health food: insights into plant-microbe interactions and legume evolution.</title>
        <authorList>
            <person name="Hane J.K."/>
            <person name="Ming Y."/>
            <person name="Kamphuis L.G."/>
            <person name="Nelson M.N."/>
            <person name="Garg G."/>
            <person name="Atkins C.A."/>
            <person name="Bayer P.E."/>
            <person name="Bravo A."/>
            <person name="Bringans S."/>
            <person name="Cannon S."/>
            <person name="Edwards D."/>
            <person name="Foley R."/>
            <person name="Gao L.L."/>
            <person name="Harrison M.J."/>
            <person name="Huang W."/>
            <person name="Hurgobin B."/>
            <person name="Li S."/>
            <person name="Liu C.W."/>
            <person name="McGrath A."/>
            <person name="Morahan G."/>
            <person name="Murray J."/>
            <person name="Weller J."/>
            <person name="Jian J."/>
            <person name="Singh K.B."/>
        </authorList>
    </citation>
    <scope>NUCLEOTIDE SEQUENCE [LARGE SCALE GENOMIC DNA]</scope>
    <source>
        <strain evidence="6">cv. Tanjil</strain>
        <tissue evidence="5">Whole plant</tissue>
    </source>
</reference>
<evidence type="ECO:0000256" key="4">
    <source>
        <dbReference type="RuleBase" id="RU000363"/>
    </source>
</evidence>
<dbReference type="InterPro" id="IPR002347">
    <property type="entry name" value="SDR_fam"/>
</dbReference>
<dbReference type="EMBL" id="CM007366">
    <property type="protein sequence ID" value="OIW10154.1"/>
    <property type="molecule type" value="Genomic_DNA"/>
</dbReference>
<comment type="similarity">
    <text evidence="1 4">Belongs to the short-chain dehydrogenases/reductases (SDR) family.</text>
</comment>
<accession>A0A4P1RG53</accession>
<evidence type="ECO:0008006" key="7">
    <source>
        <dbReference type="Google" id="ProtNLM"/>
    </source>
</evidence>
<dbReference type="PRINTS" id="PR00081">
    <property type="entry name" value="GDHRDH"/>
</dbReference>
<evidence type="ECO:0000256" key="1">
    <source>
        <dbReference type="ARBA" id="ARBA00006484"/>
    </source>
</evidence>
<protein>
    <recommendedName>
        <fullName evidence="7">(+)-neomenthol dehydrogenase</fullName>
    </recommendedName>
</protein>
<dbReference type="GO" id="GO:0016491">
    <property type="term" value="F:oxidoreductase activity"/>
    <property type="evidence" value="ECO:0007669"/>
    <property type="project" value="UniProtKB-KW"/>
</dbReference>
<gene>
    <name evidence="5" type="ORF">TanjilG_27905</name>
</gene>
<evidence type="ECO:0000256" key="3">
    <source>
        <dbReference type="ARBA" id="ARBA00023002"/>
    </source>
</evidence>
<dbReference type="FunFam" id="3.40.50.720:FF:000387">
    <property type="entry name" value="NAD(P)-binding Rossmann-fold superfamily protein"/>
    <property type="match status" value="1"/>
</dbReference>
<dbReference type="SUPFAM" id="SSF51735">
    <property type="entry name" value="NAD(P)-binding Rossmann-fold domains"/>
    <property type="match status" value="1"/>
</dbReference>
<dbReference type="Gramene" id="OIW10154">
    <property type="protein sequence ID" value="OIW10154"/>
    <property type="gene ID" value="TanjilG_27905"/>
</dbReference>
<dbReference type="PRINTS" id="PR00080">
    <property type="entry name" value="SDRFAMILY"/>
</dbReference>
<dbReference type="OrthoDB" id="1933717at2759"/>
<keyword evidence="6" id="KW-1185">Reference proteome</keyword>
<keyword evidence="3" id="KW-0560">Oxidoreductase</keyword>
<dbReference type="KEGG" id="lang:109349784"/>
<dbReference type="Proteomes" id="UP000188354">
    <property type="component" value="Chromosome LG06"/>
</dbReference>
<proteinExistence type="inferred from homology"/>
<evidence type="ECO:0000256" key="2">
    <source>
        <dbReference type="ARBA" id="ARBA00022857"/>
    </source>
</evidence>
<dbReference type="PANTHER" id="PTHR43490:SF60">
    <property type="entry name" value="NAD(P)-BINDING ROSSMANN-FOLD SUPERFAMILY PROTEIN"/>
    <property type="match status" value="1"/>
</dbReference>
<dbReference type="STRING" id="3871.A0A4P1RG53"/>
<evidence type="ECO:0000313" key="5">
    <source>
        <dbReference type="EMBL" id="OIW10154.1"/>
    </source>
</evidence>
<dbReference type="PANTHER" id="PTHR43490">
    <property type="entry name" value="(+)-NEOMENTHOL DEHYDROGENASE"/>
    <property type="match status" value="1"/>
</dbReference>
<evidence type="ECO:0000313" key="6">
    <source>
        <dbReference type="Proteomes" id="UP000188354"/>
    </source>
</evidence>
<name>A0A4P1RG53_LUPAN</name>